<gene>
    <name evidence="1" type="ORF">CPELLU_LOCUS11994</name>
</gene>
<organism evidence="1 2">
    <name type="scientific">Cetraspora pellucida</name>
    <dbReference type="NCBI Taxonomy" id="1433469"/>
    <lineage>
        <taxon>Eukaryota</taxon>
        <taxon>Fungi</taxon>
        <taxon>Fungi incertae sedis</taxon>
        <taxon>Mucoromycota</taxon>
        <taxon>Glomeromycotina</taxon>
        <taxon>Glomeromycetes</taxon>
        <taxon>Diversisporales</taxon>
        <taxon>Gigasporaceae</taxon>
        <taxon>Cetraspora</taxon>
    </lineage>
</organism>
<reference evidence="1" key="1">
    <citation type="submission" date="2021-06" db="EMBL/GenBank/DDBJ databases">
        <authorList>
            <person name="Kallberg Y."/>
            <person name="Tangrot J."/>
            <person name="Rosling A."/>
        </authorList>
    </citation>
    <scope>NUCLEOTIDE SEQUENCE</scope>
    <source>
        <strain evidence="1">FL966</strain>
    </source>
</reference>
<name>A0A9N9N688_9GLOM</name>
<evidence type="ECO:0000313" key="1">
    <source>
        <dbReference type="EMBL" id="CAG8704327.1"/>
    </source>
</evidence>
<dbReference type="EMBL" id="CAJVQA010011128">
    <property type="protein sequence ID" value="CAG8704327.1"/>
    <property type="molecule type" value="Genomic_DNA"/>
</dbReference>
<accession>A0A9N9N688</accession>
<dbReference type="OrthoDB" id="2661395at2759"/>
<dbReference type="AlphaFoldDB" id="A0A9N9N688"/>
<evidence type="ECO:0000313" key="2">
    <source>
        <dbReference type="Proteomes" id="UP000789759"/>
    </source>
</evidence>
<comment type="caution">
    <text evidence="1">The sequence shown here is derived from an EMBL/GenBank/DDBJ whole genome shotgun (WGS) entry which is preliminary data.</text>
</comment>
<protein>
    <submittedName>
        <fullName evidence="1">21304_t:CDS:1</fullName>
    </submittedName>
</protein>
<proteinExistence type="predicted"/>
<dbReference type="Proteomes" id="UP000789759">
    <property type="component" value="Unassembled WGS sequence"/>
</dbReference>
<keyword evidence="2" id="KW-1185">Reference proteome</keyword>
<sequence>MNLFMLNLPLQSFSSLQTSGLELVEDDKLEKEDKMVNENELDVQKVDKKFAEALQEYKKGEDGINNNVIVKESNKT</sequence>